<dbReference type="GO" id="GO:0005694">
    <property type="term" value="C:chromosome"/>
    <property type="evidence" value="ECO:0007669"/>
    <property type="project" value="UniProtKB-SubCell"/>
</dbReference>
<evidence type="ECO:0000256" key="8">
    <source>
        <dbReference type="ARBA" id="ARBA00022552"/>
    </source>
</evidence>
<dbReference type="AlphaFoldDB" id="A0A3B3T6V7"/>
<keyword evidence="12" id="KW-0539">Nucleus</keyword>
<comment type="function">
    <text evidence="13">Required for proper chromosome segregation during mitosis and error-free mitotic progression.</text>
</comment>
<evidence type="ECO:0000256" key="6">
    <source>
        <dbReference type="ARBA" id="ARBA00022454"/>
    </source>
</evidence>
<comment type="function">
    <text evidence="1">Involved in nucleolar integrity and required for processing of the pre-rRNA for the 60S ribosome subunit.</text>
</comment>
<keyword evidence="6" id="KW-0158">Chromosome</keyword>
<evidence type="ECO:0000313" key="15">
    <source>
        <dbReference type="Ensembl" id="ENSPKIP00000038927.1"/>
    </source>
</evidence>
<dbReference type="PANTHER" id="PTHR13557">
    <property type="entry name" value="COILED-COIL DOMAIN-CONTAINING PROTEIN 86"/>
    <property type="match status" value="1"/>
</dbReference>
<keyword evidence="7" id="KW-0690">Ribosome biogenesis</keyword>
<dbReference type="CTD" id="79080"/>
<dbReference type="GeneID" id="111838489"/>
<dbReference type="KEGG" id="pki:111838489"/>
<feature type="compositionally biased region" description="Basic residues" evidence="14">
    <location>
        <begin position="265"/>
        <end position="275"/>
    </location>
</feature>
<feature type="compositionally biased region" description="Basic and acidic residues" evidence="14">
    <location>
        <begin position="197"/>
        <end position="214"/>
    </location>
</feature>
<comment type="similarity">
    <text evidence="4">Belongs to the CGR1 family.</text>
</comment>
<dbReference type="InterPro" id="IPR026570">
    <property type="entry name" value="CCDC86"/>
</dbReference>
<dbReference type="RefSeq" id="XP_023657297.1">
    <property type="nucleotide sequence ID" value="XM_023801529.2"/>
</dbReference>
<evidence type="ECO:0000256" key="10">
    <source>
        <dbReference type="ARBA" id="ARBA00022934"/>
    </source>
</evidence>
<protein>
    <recommendedName>
        <fullName evidence="5">Coiled-coil domain-containing protein 86</fullName>
    </recommendedName>
</protein>
<feature type="compositionally biased region" description="Polar residues" evidence="14">
    <location>
        <begin position="11"/>
        <end position="22"/>
    </location>
</feature>
<evidence type="ECO:0000256" key="14">
    <source>
        <dbReference type="SAM" id="MobiDB-lite"/>
    </source>
</evidence>
<evidence type="ECO:0000313" key="16">
    <source>
        <dbReference type="Proteomes" id="UP000261540"/>
    </source>
</evidence>
<evidence type="ECO:0000256" key="13">
    <source>
        <dbReference type="ARBA" id="ARBA00093307"/>
    </source>
</evidence>
<evidence type="ECO:0000256" key="3">
    <source>
        <dbReference type="ARBA" id="ARBA00004604"/>
    </source>
</evidence>
<dbReference type="PANTHER" id="PTHR13557:SF1">
    <property type="entry name" value="COILED-COIL DOMAIN-CONTAINING PROTEIN 86"/>
    <property type="match status" value="1"/>
</dbReference>
<sequence>MPKRQQKSQDECCSNPESSVSQVEGDPGSEVSAPAAMRTRSGRQIRAPSSFLDSEAPSPAKTSRLRLKSDVQRVTESESSGNTAAPQECITNMDTDTGSESEAKIIRSDANKPSSPSKEPPVGVAPEATEPADSAADPGHGGSENGSSMSVKTVSNATKLSANSHSGGKQGHMIPIGKPKSGRVWKNRNKQRFSSLLRDKPLRSSWDKKMEAKREKELVKKYAQQLKEEKAREKEEKRKRREESLRRREENERKAEIVQVIRNPAKMKRMKKKQLRRIEKRDTLTLQQKAAPRNQSGPQKAAERSQ</sequence>
<dbReference type="RefSeq" id="XP_072563558.1">
    <property type="nucleotide sequence ID" value="XM_072707457.1"/>
</dbReference>
<reference evidence="15" key="2">
    <citation type="submission" date="2025-09" db="UniProtKB">
        <authorList>
            <consortium name="Ensembl"/>
        </authorList>
    </citation>
    <scope>IDENTIFICATION</scope>
</reference>
<feature type="compositionally biased region" description="Basic residues" evidence="14">
    <location>
        <begin position="180"/>
        <end position="191"/>
    </location>
</feature>
<dbReference type="OrthoDB" id="277961at2759"/>
<feature type="compositionally biased region" description="Basic and acidic residues" evidence="14">
    <location>
        <begin position="226"/>
        <end position="256"/>
    </location>
</feature>
<evidence type="ECO:0000256" key="2">
    <source>
        <dbReference type="ARBA" id="ARBA00004286"/>
    </source>
</evidence>
<dbReference type="GO" id="GO:0005730">
    <property type="term" value="C:nucleolus"/>
    <property type="evidence" value="ECO:0007669"/>
    <property type="project" value="UniProtKB-SubCell"/>
</dbReference>
<dbReference type="InterPro" id="IPR005579">
    <property type="entry name" value="Cgr1-like"/>
</dbReference>
<evidence type="ECO:0000256" key="9">
    <source>
        <dbReference type="ARBA" id="ARBA00022553"/>
    </source>
</evidence>
<dbReference type="RefSeq" id="XP_072563559.1">
    <property type="nucleotide sequence ID" value="XM_072707458.1"/>
</dbReference>
<proteinExistence type="inferred from homology"/>
<keyword evidence="11" id="KW-0175">Coiled coil</keyword>
<evidence type="ECO:0000256" key="12">
    <source>
        <dbReference type="ARBA" id="ARBA00023242"/>
    </source>
</evidence>
<evidence type="ECO:0000256" key="1">
    <source>
        <dbReference type="ARBA" id="ARBA00004090"/>
    </source>
</evidence>
<dbReference type="Ensembl" id="ENSPKIT00000019925.1">
    <property type="protein sequence ID" value="ENSPKIP00000038927.1"/>
    <property type="gene ID" value="ENSPKIG00000016503.1"/>
</dbReference>
<dbReference type="GO" id="GO:0006364">
    <property type="term" value="P:rRNA processing"/>
    <property type="evidence" value="ECO:0007669"/>
    <property type="project" value="UniProtKB-KW"/>
</dbReference>
<keyword evidence="8" id="KW-0698">rRNA processing</keyword>
<feature type="compositionally biased region" description="Basic and acidic residues" evidence="14">
    <location>
        <begin position="101"/>
        <end position="110"/>
    </location>
</feature>
<keyword evidence="9" id="KW-0597">Phosphoprotein</keyword>
<feature type="region of interest" description="Disordered" evidence="14">
    <location>
        <begin position="1"/>
        <end position="214"/>
    </location>
</feature>
<keyword evidence="16" id="KW-1185">Reference proteome</keyword>
<name>A0A3B3T6V7_9TELE</name>
<feature type="compositionally biased region" description="Polar residues" evidence="14">
    <location>
        <begin position="77"/>
        <end position="100"/>
    </location>
</feature>
<evidence type="ECO:0000256" key="7">
    <source>
        <dbReference type="ARBA" id="ARBA00022517"/>
    </source>
</evidence>
<feature type="compositionally biased region" description="Polar residues" evidence="14">
    <location>
        <begin position="284"/>
        <end position="298"/>
    </location>
</feature>
<feature type="compositionally biased region" description="Basic and acidic residues" evidence="14">
    <location>
        <begin position="67"/>
        <end position="76"/>
    </location>
</feature>
<evidence type="ECO:0000256" key="5">
    <source>
        <dbReference type="ARBA" id="ARBA00016738"/>
    </source>
</evidence>
<evidence type="ECO:0000256" key="4">
    <source>
        <dbReference type="ARBA" id="ARBA00007869"/>
    </source>
</evidence>
<dbReference type="Pfam" id="PF03879">
    <property type="entry name" value="Cgr1"/>
    <property type="match status" value="1"/>
</dbReference>
<organism evidence="15 16">
    <name type="scientific">Paramormyrops kingsleyae</name>
    <dbReference type="NCBI Taxonomy" id="1676925"/>
    <lineage>
        <taxon>Eukaryota</taxon>
        <taxon>Metazoa</taxon>
        <taxon>Chordata</taxon>
        <taxon>Craniata</taxon>
        <taxon>Vertebrata</taxon>
        <taxon>Euteleostomi</taxon>
        <taxon>Actinopterygii</taxon>
        <taxon>Neopterygii</taxon>
        <taxon>Teleostei</taxon>
        <taxon>Osteoglossocephala</taxon>
        <taxon>Osteoglossomorpha</taxon>
        <taxon>Osteoglossiformes</taxon>
        <taxon>Mormyridae</taxon>
        <taxon>Paramormyrops</taxon>
    </lineage>
</organism>
<comment type="subcellular location">
    <subcellularLocation>
        <location evidence="2">Chromosome</location>
    </subcellularLocation>
    <subcellularLocation>
        <location evidence="3">Nucleus</location>
        <location evidence="3">Nucleolus</location>
    </subcellularLocation>
</comment>
<accession>A0A3B3T6V7</accession>
<dbReference type="Proteomes" id="UP000261540">
    <property type="component" value="Unplaced"/>
</dbReference>
<feature type="compositionally biased region" description="Polar residues" evidence="14">
    <location>
        <begin position="145"/>
        <end position="167"/>
    </location>
</feature>
<dbReference type="STRING" id="1676925.ENSPKIP00000038927"/>
<evidence type="ECO:0000256" key="11">
    <source>
        <dbReference type="ARBA" id="ARBA00023054"/>
    </source>
</evidence>
<keyword evidence="10" id="KW-0164">Citrullination</keyword>
<reference evidence="15" key="1">
    <citation type="submission" date="2025-08" db="UniProtKB">
        <authorList>
            <consortium name="Ensembl"/>
        </authorList>
    </citation>
    <scope>IDENTIFICATION</scope>
</reference>
<feature type="region of interest" description="Disordered" evidence="14">
    <location>
        <begin position="226"/>
        <end position="306"/>
    </location>
</feature>
<dbReference type="GeneTree" id="ENSGT00390000017281"/>